<dbReference type="Gene3D" id="3.40.50.300">
    <property type="entry name" value="P-loop containing nucleotide triphosphate hydrolases"/>
    <property type="match status" value="1"/>
</dbReference>
<dbReference type="PANTHER" id="PTHR46082">
    <property type="entry name" value="ATP/GTP-BINDING PROTEIN-RELATED"/>
    <property type="match status" value="1"/>
</dbReference>
<proteinExistence type="predicted"/>
<evidence type="ECO:0000313" key="6">
    <source>
        <dbReference type="RefSeq" id="XP_033461083.1"/>
    </source>
</evidence>
<evidence type="ECO:0000256" key="2">
    <source>
        <dbReference type="SAM" id="MobiDB-lite"/>
    </source>
</evidence>
<dbReference type="InterPro" id="IPR053137">
    <property type="entry name" value="NLR-like"/>
</dbReference>
<name>A0A6J3MB39_9PEZI</name>
<dbReference type="PROSITE" id="PS50005">
    <property type="entry name" value="TPR"/>
    <property type="match status" value="3"/>
</dbReference>
<dbReference type="InterPro" id="IPR027417">
    <property type="entry name" value="P-loop_NTPase"/>
</dbReference>
<feature type="domain" description="Heterokaryon incompatibility" evidence="4">
    <location>
        <begin position="54"/>
        <end position="109"/>
    </location>
</feature>
<feature type="repeat" description="TPR" evidence="1">
    <location>
        <begin position="723"/>
        <end position="756"/>
    </location>
</feature>
<dbReference type="InterPro" id="IPR002182">
    <property type="entry name" value="NB-ARC"/>
</dbReference>
<dbReference type="Gene3D" id="1.25.40.10">
    <property type="entry name" value="Tetratricopeptide repeat domain"/>
    <property type="match status" value="2"/>
</dbReference>
<keyword evidence="1" id="KW-0802">TPR repeat</keyword>
<dbReference type="SUPFAM" id="SSF48452">
    <property type="entry name" value="TPR-like"/>
    <property type="match status" value="2"/>
</dbReference>
<organism evidence="6">
    <name type="scientific">Dissoconium aciculare CBS 342.82</name>
    <dbReference type="NCBI Taxonomy" id="1314786"/>
    <lineage>
        <taxon>Eukaryota</taxon>
        <taxon>Fungi</taxon>
        <taxon>Dikarya</taxon>
        <taxon>Ascomycota</taxon>
        <taxon>Pezizomycotina</taxon>
        <taxon>Dothideomycetes</taxon>
        <taxon>Dothideomycetidae</taxon>
        <taxon>Mycosphaerellales</taxon>
        <taxon>Dissoconiaceae</taxon>
        <taxon>Dissoconium</taxon>
    </lineage>
</organism>
<feature type="region of interest" description="Disordered" evidence="2">
    <location>
        <begin position="948"/>
        <end position="988"/>
    </location>
</feature>
<dbReference type="SMART" id="SM00028">
    <property type="entry name" value="TPR"/>
    <property type="match status" value="5"/>
</dbReference>
<feature type="domain" description="NB-ARC" evidence="3">
    <location>
        <begin position="296"/>
        <end position="433"/>
    </location>
</feature>
<reference evidence="6" key="1">
    <citation type="submission" date="2020-01" db="EMBL/GenBank/DDBJ databases">
        <authorList>
            <consortium name="DOE Joint Genome Institute"/>
            <person name="Haridas S."/>
            <person name="Albert R."/>
            <person name="Binder M."/>
            <person name="Bloem J."/>
            <person name="Labutti K."/>
            <person name="Salamov A."/>
            <person name="Andreopoulos B."/>
            <person name="Baker S.E."/>
            <person name="Barry K."/>
            <person name="Bills G."/>
            <person name="Bluhm B.H."/>
            <person name="Cannon C."/>
            <person name="Castanera R."/>
            <person name="Culley D.E."/>
            <person name="Daum C."/>
            <person name="Ezra D."/>
            <person name="Gonzalez J.B."/>
            <person name="Henrissat B."/>
            <person name="Kuo A."/>
            <person name="Liang C."/>
            <person name="Lipzen A."/>
            <person name="Lutzoni F."/>
            <person name="Magnuson J."/>
            <person name="Mondo S."/>
            <person name="Nolan M."/>
            <person name="Ohm R."/>
            <person name="Pangilinan J."/>
            <person name="Park H.-J."/>
            <person name="Ramirez L."/>
            <person name="Alfaro M."/>
            <person name="Sun H."/>
            <person name="Tritt A."/>
            <person name="Yoshinaga Y."/>
            <person name="Zwiers L.-H."/>
            <person name="Turgeon B.G."/>
            <person name="Goodwin S.B."/>
            <person name="Spatafora J.W."/>
            <person name="Crous P.W."/>
            <person name="Grigoriev I.V."/>
        </authorList>
    </citation>
    <scope>NUCLEOTIDE SEQUENCE</scope>
    <source>
        <strain evidence="6">CBS 342.82</strain>
    </source>
</reference>
<dbReference type="InterPro" id="IPR019734">
    <property type="entry name" value="TPR_rpt"/>
</dbReference>
<sequence>MRLLNVDTFTFTEFFGIKPPSYAIASHRWLAGTEAMWEDIHRRKKTSQVGYLKVVGFVDYVKKQLPLVKWLWIDTCCIKQQSDRELSEAINSMFRWYREAEVCLAYLEDVPTSIDITAFEHSVWFRRGWTLQELLAPSVVIFLSKNWQVVGHKGHAGQGRSGITMDTGPSLMYRISGITGIAEAVLQDYDNARDLNTKDKLKWMQSRNTTREEDLSYCLLGILDVSMNIRYGDGDEKTRKRLMEKVSSREALIQNESHDDYRIEFNLAEIPTTDHFVKREADMQHLTAFFASEARNERQQVFVVFGMGGTGKTQLCAEFARTNKLRFGAIFWFDGSSKDALERSMAQSALRLPKHNDPLSVHRADTQIDDSQLRSNLLRWLAQRANTGWLIVIDNVDREWQQNAKDPQAYNYRDYLPHADHGSVLITTRLSSLQRPQASLNLESVDRKLAKEMLEIRAGGLVEGIDVLLDMLGGLPLALVQAGAYLRETGTTVADYMEYYKNTWEDLMQSQSRSLLQENGGESVLTIWKMSYEQIKSTDMLAAKLLDLWAFLHRDDVWPELVLTSQANSELLGLVESSSFIRATKLSLTNSIGTLARFSMINRGTSSRSHSIHPVVHTWCLHNLTTPVARNEMLAIAVSLVAQMIQVLPEDVTRHTKLRLAAHAKTVGSRMESLTVSTELADDCDQIATFLAGWEKSDEVETLYRQALLGKERHLGPDHLSTLQTVNKLGNLYAGQGKTGSAEEMYQRALQGKENTLGPEHTQTLATVNNLGLLYADQGKMAAAEDMYKRALQGYENAFGPDHTSTLVMVNNLGILYRNTAKTAEAEEMYQRALRGKEKACGPEHTSTLYTVINLGNLYADLGKTAAAEEMYQRALKGYEKVWGPEHTSTLDTLDNLGDLYRKQGRQTAAEEMYQRALAGYESMSRTPKVEARVTQIRASLSSVRVDVTASVSEPARETRPQSTSASTQNTTSDPHLEPTPSIPRKGLRQAVLALRNRSWSLSSTR</sequence>
<dbReference type="OrthoDB" id="1658288at2759"/>
<protein>
    <submittedName>
        <fullName evidence="6">TPR-like protein</fullName>
    </submittedName>
</protein>
<dbReference type="GeneID" id="54357183"/>
<evidence type="ECO:0000259" key="3">
    <source>
        <dbReference type="Pfam" id="PF00931"/>
    </source>
</evidence>
<dbReference type="Pfam" id="PF13424">
    <property type="entry name" value="TPR_12"/>
    <property type="match status" value="3"/>
</dbReference>
<dbReference type="Proteomes" id="UP000504637">
    <property type="component" value="Unplaced"/>
</dbReference>
<accession>A0A6J3MB39</accession>
<dbReference type="Pfam" id="PF06985">
    <property type="entry name" value="HET"/>
    <property type="match status" value="1"/>
</dbReference>
<dbReference type="Pfam" id="PF00931">
    <property type="entry name" value="NB-ARC"/>
    <property type="match status" value="1"/>
</dbReference>
<reference evidence="6" key="3">
    <citation type="submission" date="2025-08" db="UniProtKB">
        <authorList>
            <consortium name="RefSeq"/>
        </authorList>
    </citation>
    <scope>IDENTIFICATION</scope>
    <source>
        <strain evidence="6">CBS 342.82</strain>
    </source>
</reference>
<dbReference type="InterPro" id="IPR010730">
    <property type="entry name" value="HET"/>
</dbReference>
<dbReference type="PRINTS" id="PR00364">
    <property type="entry name" value="DISEASERSIST"/>
</dbReference>
<feature type="compositionally biased region" description="Low complexity" evidence="2">
    <location>
        <begin position="962"/>
        <end position="973"/>
    </location>
</feature>
<dbReference type="InterPro" id="IPR011990">
    <property type="entry name" value="TPR-like_helical_dom_sf"/>
</dbReference>
<evidence type="ECO:0000256" key="1">
    <source>
        <dbReference type="PROSITE-ProRule" id="PRU00339"/>
    </source>
</evidence>
<dbReference type="SUPFAM" id="SSF52540">
    <property type="entry name" value="P-loop containing nucleoside triphosphate hydrolases"/>
    <property type="match status" value="1"/>
</dbReference>
<evidence type="ECO:0000259" key="4">
    <source>
        <dbReference type="Pfam" id="PF06985"/>
    </source>
</evidence>
<dbReference type="RefSeq" id="XP_033461083.1">
    <property type="nucleotide sequence ID" value="XM_033599384.1"/>
</dbReference>
<dbReference type="GO" id="GO:0043531">
    <property type="term" value="F:ADP binding"/>
    <property type="evidence" value="ECO:0007669"/>
    <property type="project" value="InterPro"/>
</dbReference>
<keyword evidence="5" id="KW-1185">Reference proteome</keyword>
<feature type="repeat" description="TPR" evidence="1">
    <location>
        <begin position="765"/>
        <end position="798"/>
    </location>
</feature>
<reference evidence="6" key="2">
    <citation type="submission" date="2020-04" db="EMBL/GenBank/DDBJ databases">
        <authorList>
            <consortium name="NCBI Genome Project"/>
        </authorList>
    </citation>
    <scope>NUCLEOTIDE SEQUENCE</scope>
    <source>
        <strain evidence="6">CBS 342.82</strain>
    </source>
</reference>
<gene>
    <name evidence="6" type="ORF">K489DRAFT_172145</name>
</gene>
<dbReference type="PANTHER" id="PTHR46082:SF6">
    <property type="entry name" value="AAA+ ATPASE DOMAIN-CONTAINING PROTEIN-RELATED"/>
    <property type="match status" value="1"/>
</dbReference>
<dbReference type="AlphaFoldDB" id="A0A6J3MB39"/>
<evidence type="ECO:0000313" key="5">
    <source>
        <dbReference type="Proteomes" id="UP000504637"/>
    </source>
</evidence>
<feature type="repeat" description="TPR" evidence="1">
    <location>
        <begin position="891"/>
        <end position="924"/>
    </location>
</feature>